<name>A0A919TJB0_9ACTN</name>
<feature type="transmembrane region" description="Helical" evidence="1">
    <location>
        <begin position="182"/>
        <end position="202"/>
    </location>
</feature>
<feature type="transmembrane region" description="Helical" evidence="1">
    <location>
        <begin position="72"/>
        <end position="93"/>
    </location>
</feature>
<accession>A0A919TJB0</accession>
<feature type="chain" id="PRO_5037657134" evidence="2">
    <location>
        <begin position="22"/>
        <end position="258"/>
    </location>
</feature>
<sequence length="258" mass="27274">MIALLLAAGSALVAAFVLAPAAILNATDAVFSDEEARRDAVGRGLVEYWRGGGPEFPALLARLTDYWFRWHAIKVVISSLMLMVFVLLAVALWRRYLHGAARNAVGAVGATVFAVLATGLLILNVQATVVPLIALLPLMAGETPGNELARTLREMREGLTQSTGPHASSPALTVLLGEAERYHWIMAAMAATVMAATGLASVSLWRRRVADDSRVSFMRRSIGVVMALTASLLLLVAATSAVSATDPADTVLAAIDVD</sequence>
<keyword evidence="2" id="KW-0732">Signal</keyword>
<proteinExistence type="predicted"/>
<keyword evidence="4" id="KW-1185">Reference proteome</keyword>
<evidence type="ECO:0000256" key="2">
    <source>
        <dbReference type="SAM" id="SignalP"/>
    </source>
</evidence>
<organism evidence="3 4">
    <name type="scientific">Actinoplanes siamensis</name>
    <dbReference type="NCBI Taxonomy" id="1223317"/>
    <lineage>
        <taxon>Bacteria</taxon>
        <taxon>Bacillati</taxon>
        <taxon>Actinomycetota</taxon>
        <taxon>Actinomycetes</taxon>
        <taxon>Micromonosporales</taxon>
        <taxon>Micromonosporaceae</taxon>
        <taxon>Actinoplanes</taxon>
    </lineage>
</organism>
<dbReference type="RefSeq" id="WP_203679381.1">
    <property type="nucleotide sequence ID" value="NZ_BOMW01000023.1"/>
</dbReference>
<reference evidence="3" key="1">
    <citation type="submission" date="2021-01" db="EMBL/GenBank/DDBJ databases">
        <title>Whole genome shotgun sequence of Actinoplanes siamensis NBRC 109076.</title>
        <authorList>
            <person name="Komaki H."/>
            <person name="Tamura T."/>
        </authorList>
    </citation>
    <scope>NUCLEOTIDE SEQUENCE</scope>
    <source>
        <strain evidence="3">NBRC 109076</strain>
    </source>
</reference>
<keyword evidence="1" id="KW-0472">Membrane</keyword>
<evidence type="ECO:0000313" key="4">
    <source>
        <dbReference type="Proteomes" id="UP000629619"/>
    </source>
</evidence>
<keyword evidence="1" id="KW-1133">Transmembrane helix</keyword>
<feature type="transmembrane region" description="Helical" evidence="1">
    <location>
        <begin position="222"/>
        <end position="242"/>
    </location>
</feature>
<keyword evidence="1" id="KW-0812">Transmembrane</keyword>
<evidence type="ECO:0000256" key="1">
    <source>
        <dbReference type="SAM" id="Phobius"/>
    </source>
</evidence>
<feature type="signal peptide" evidence="2">
    <location>
        <begin position="1"/>
        <end position="21"/>
    </location>
</feature>
<evidence type="ECO:0000313" key="3">
    <source>
        <dbReference type="EMBL" id="GIF05016.1"/>
    </source>
</evidence>
<dbReference type="Proteomes" id="UP000629619">
    <property type="component" value="Unassembled WGS sequence"/>
</dbReference>
<dbReference type="EMBL" id="BOMW01000023">
    <property type="protein sequence ID" value="GIF05016.1"/>
    <property type="molecule type" value="Genomic_DNA"/>
</dbReference>
<comment type="caution">
    <text evidence="3">The sequence shown here is derived from an EMBL/GenBank/DDBJ whole genome shotgun (WGS) entry which is preliminary data.</text>
</comment>
<protein>
    <submittedName>
        <fullName evidence="3">Uncharacterized protein</fullName>
    </submittedName>
</protein>
<feature type="transmembrane region" description="Helical" evidence="1">
    <location>
        <begin position="105"/>
        <end position="138"/>
    </location>
</feature>
<dbReference type="AlphaFoldDB" id="A0A919TJB0"/>
<gene>
    <name evidence="3" type="ORF">Asi03nite_25540</name>
</gene>